<dbReference type="RefSeq" id="WP_310919519.1">
    <property type="nucleotide sequence ID" value="NZ_JAMQON010000002.1"/>
</dbReference>
<accession>A0ABU2FDS5</accession>
<proteinExistence type="predicted"/>
<dbReference type="Proteomes" id="UP001259659">
    <property type="component" value="Unassembled WGS sequence"/>
</dbReference>
<protein>
    <recommendedName>
        <fullName evidence="4">Transporter</fullName>
    </recommendedName>
</protein>
<feature type="transmembrane region" description="Helical" evidence="1">
    <location>
        <begin position="7"/>
        <end position="27"/>
    </location>
</feature>
<gene>
    <name evidence="2" type="ORF">NDI56_10725</name>
</gene>
<sequence>MSSFRRPVAYGLAVAVGTVLGFVVLGGSSIESGLPVAVTAFVVMFVLKLLFDR</sequence>
<evidence type="ECO:0000256" key="1">
    <source>
        <dbReference type="SAM" id="Phobius"/>
    </source>
</evidence>
<feature type="transmembrane region" description="Helical" evidence="1">
    <location>
        <begin position="33"/>
        <end position="51"/>
    </location>
</feature>
<evidence type="ECO:0008006" key="4">
    <source>
        <dbReference type="Google" id="ProtNLM"/>
    </source>
</evidence>
<organism evidence="2 3">
    <name type="scientific">Haloarcula saliterrae</name>
    <dbReference type="NCBI Taxonomy" id="2950534"/>
    <lineage>
        <taxon>Archaea</taxon>
        <taxon>Methanobacteriati</taxon>
        <taxon>Methanobacteriota</taxon>
        <taxon>Stenosarchaea group</taxon>
        <taxon>Halobacteria</taxon>
        <taxon>Halobacteriales</taxon>
        <taxon>Haloarculaceae</taxon>
        <taxon>Haloarcula</taxon>
    </lineage>
</organism>
<keyword evidence="1" id="KW-0812">Transmembrane</keyword>
<dbReference type="EMBL" id="JAMQON010000002">
    <property type="protein sequence ID" value="MDS0259866.1"/>
    <property type="molecule type" value="Genomic_DNA"/>
</dbReference>
<keyword evidence="1" id="KW-1133">Transmembrane helix</keyword>
<keyword evidence="3" id="KW-1185">Reference proteome</keyword>
<evidence type="ECO:0000313" key="3">
    <source>
        <dbReference type="Proteomes" id="UP001259659"/>
    </source>
</evidence>
<reference evidence="2 3" key="1">
    <citation type="submission" date="2022-06" db="EMBL/GenBank/DDBJ databases">
        <title>Haloarcula sp. a new haloarchaeum isolate from saline soil.</title>
        <authorList>
            <person name="Strakova D."/>
            <person name="Galisteo C."/>
            <person name="Sanchez-Porro C."/>
            <person name="Ventosa A."/>
        </authorList>
    </citation>
    <scope>NUCLEOTIDE SEQUENCE [LARGE SCALE GENOMIC DNA]</scope>
    <source>
        <strain evidence="2 3">S1CR25-12</strain>
    </source>
</reference>
<evidence type="ECO:0000313" key="2">
    <source>
        <dbReference type="EMBL" id="MDS0259866.1"/>
    </source>
</evidence>
<name>A0ABU2FDS5_9EURY</name>
<comment type="caution">
    <text evidence="2">The sequence shown here is derived from an EMBL/GenBank/DDBJ whole genome shotgun (WGS) entry which is preliminary data.</text>
</comment>
<keyword evidence="1" id="KW-0472">Membrane</keyword>